<evidence type="ECO:0000256" key="1">
    <source>
        <dbReference type="SAM" id="Phobius"/>
    </source>
</evidence>
<feature type="transmembrane region" description="Helical" evidence="1">
    <location>
        <begin position="122"/>
        <end position="152"/>
    </location>
</feature>
<name>A0A0E0L7U0_ORYPU</name>
<reference evidence="2" key="2">
    <citation type="submission" date="2018-05" db="EMBL/GenBank/DDBJ databases">
        <title>OpunRS2 (Oryza punctata Reference Sequence Version 2).</title>
        <authorList>
            <person name="Zhang J."/>
            <person name="Kudrna D."/>
            <person name="Lee S."/>
            <person name="Talag J."/>
            <person name="Welchert J."/>
            <person name="Wing R.A."/>
        </authorList>
    </citation>
    <scope>NUCLEOTIDE SEQUENCE [LARGE SCALE GENOMIC DNA]</scope>
</reference>
<feature type="transmembrane region" description="Helical" evidence="1">
    <location>
        <begin position="33"/>
        <end position="53"/>
    </location>
</feature>
<evidence type="ECO:0000313" key="3">
    <source>
        <dbReference type="Proteomes" id="UP000026962"/>
    </source>
</evidence>
<dbReference type="InterPro" id="IPR045501">
    <property type="entry name" value="DUF6490"/>
</dbReference>
<dbReference type="Proteomes" id="UP000026962">
    <property type="component" value="Chromosome 6"/>
</dbReference>
<feature type="transmembrane region" description="Helical" evidence="1">
    <location>
        <begin position="164"/>
        <end position="183"/>
    </location>
</feature>
<accession>A0A0E0L7U0</accession>
<dbReference type="Pfam" id="PF20100">
    <property type="entry name" value="DUF6490"/>
    <property type="match status" value="2"/>
</dbReference>
<dbReference type="eggNOG" id="ENOG502R3TS">
    <property type="taxonomic scope" value="Eukaryota"/>
</dbReference>
<organism evidence="2">
    <name type="scientific">Oryza punctata</name>
    <name type="common">Red rice</name>
    <dbReference type="NCBI Taxonomy" id="4537"/>
    <lineage>
        <taxon>Eukaryota</taxon>
        <taxon>Viridiplantae</taxon>
        <taxon>Streptophyta</taxon>
        <taxon>Embryophyta</taxon>
        <taxon>Tracheophyta</taxon>
        <taxon>Spermatophyta</taxon>
        <taxon>Magnoliopsida</taxon>
        <taxon>Liliopsida</taxon>
        <taxon>Poales</taxon>
        <taxon>Poaceae</taxon>
        <taxon>BOP clade</taxon>
        <taxon>Oryzoideae</taxon>
        <taxon>Oryzeae</taxon>
        <taxon>Oryzinae</taxon>
        <taxon>Oryza</taxon>
    </lineage>
</organism>
<proteinExistence type="predicted"/>
<dbReference type="AlphaFoldDB" id="A0A0E0L7U0"/>
<keyword evidence="1" id="KW-0472">Membrane</keyword>
<keyword evidence="1" id="KW-0812">Transmembrane</keyword>
<keyword evidence="1" id="KW-1133">Transmembrane helix</keyword>
<dbReference type="PANTHER" id="PTHR46610">
    <property type="entry name" value="OS05G0181300 PROTEIN"/>
    <property type="match status" value="1"/>
</dbReference>
<sequence length="200" mass="21784">MDRNDVHSFLTKVGFGALTCNSLLAIYRSQGEPASVAFVVGAYAALLLLFYFLGKFERAHPEERGRVKAAVWSLTTLLTAMFASRVAPLMPPLVAAGVWIMAAATVAGVLPCRGRDVIVAALMPWPVAAVVWGLSVATVLGGFFALFLTAVFTWKVAALMPLPVAAVWIMAADTVVDGFYGIFIHEEKYRLGNPHRYWFF</sequence>
<feature type="transmembrane region" description="Helical" evidence="1">
    <location>
        <begin position="89"/>
        <end position="110"/>
    </location>
</feature>
<dbReference type="Gramene" id="OPUNC06G03000.1">
    <property type="protein sequence ID" value="OPUNC06G03000.1"/>
    <property type="gene ID" value="OPUNC06G03000"/>
</dbReference>
<evidence type="ECO:0000313" key="2">
    <source>
        <dbReference type="EnsemblPlants" id="OPUNC06G03000.1"/>
    </source>
</evidence>
<reference evidence="2" key="1">
    <citation type="submission" date="2015-04" db="UniProtKB">
        <authorList>
            <consortium name="EnsemblPlants"/>
        </authorList>
    </citation>
    <scope>IDENTIFICATION</scope>
</reference>
<feature type="transmembrane region" description="Helical" evidence="1">
    <location>
        <begin position="65"/>
        <end position="83"/>
    </location>
</feature>
<dbReference type="PANTHER" id="PTHR46610:SF8">
    <property type="entry name" value="OS06G0147000 PROTEIN"/>
    <property type="match status" value="1"/>
</dbReference>
<keyword evidence="3" id="KW-1185">Reference proteome</keyword>
<dbReference type="EnsemblPlants" id="OPUNC06G03000.1">
    <property type="protein sequence ID" value="OPUNC06G03000.1"/>
    <property type="gene ID" value="OPUNC06G03000"/>
</dbReference>
<protein>
    <submittedName>
        <fullName evidence="2">Uncharacterized protein</fullName>
    </submittedName>
</protein>